<name>A0A834DLN6_9CHIR</name>
<dbReference type="GO" id="GO:0061844">
    <property type="term" value="P:antimicrobial humoral immune response mediated by antimicrobial peptide"/>
    <property type="evidence" value="ECO:0007669"/>
    <property type="project" value="TreeGrafter"/>
</dbReference>
<protein>
    <recommendedName>
        <fullName evidence="8">Alpha-defensin N-terminal domain-containing protein</fullName>
    </recommendedName>
</protein>
<dbReference type="InterPro" id="IPR016327">
    <property type="entry name" value="Alpha-defensin"/>
</dbReference>
<dbReference type="EMBL" id="JABVXQ010000012">
    <property type="protein sequence ID" value="KAF6084424.1"/>
    <property type="molecule type" value="Genomic_DNA"/>
</dbReference>
<dbReference type="GO" id="GO:0050829">
    <property type="term" value="P:defense response to Gram-negative bacterium"/>
    <property type="evidence" value="ECO:0007669"/>
    <property type="project" value="TreeGrafter"/>
</dbReference>
<evidence type="ECO:0000313" key="9">
    <source>
        <dbReference type="EMBL" id="KAF6084424.1"/>
    </source>
</evidence>
<evidence type="ECO:0000313" key="10">
    <source>
        <dbReference type="Proteomes" id="UP000664940"/>
    </source>
</evidence>
<gene>
    <name evidence="9" type="ORF">HJG60_008686</name>
</gene>
<dbReference type="SMART" id="SM01418">
    <property type="entry name" value="Defensin_propep"/>
    <property type="match status" value="1"/>
</dbReference>
<keyword evidence="2" id="KW-0929">Antimicrobial</keyword>
<keyword evidence="5" id="KW-0044">Antibiotic</keyword>
<evidence type="ECO:0000256" key="5">
    <source>
        <dbReference type="ARBA" id="ARBA00023022"/>
    </source>
</evidence>
<feature type="domain" description="Alpha-defensin N-terminal" evidence="8">
    <location>
        <begin position="1"/>
        <end position="59"/>
    </location>
</feature>
<organism evidence="9 10">
    <name type="scientific">Phyllostomus discolor</name>
    <name type="common">pale spear-nosed bat</name>
    <dbReference type="NCBI Taxonomy" id="89673"/>
    <lineage>
        <taxon>Eukaryota</taxon>
        <taxon>Metazoa</taxon>
        <taxon>Chordata</taxon>
        <taxon>Craniata</taxon>
        <taxon>Vertebrata</taxon>
        <taxon>Euteleostomi</taxon>
        <taxon>Mammalia</taxon>
        <taxon>Eutheria</taxon>
        <taxon>Laurasiatheria</taxon>
        <taxon>Chiroptera</taxon>
        <taxon>Yangochiroptera</taxon>
        <taxon>Phyllostomidae</taxon>
        <taxon>Phyllostominae</taxon>
        <taxon>Phyllostomus</taxon>
    </lineage>
</organism>
<evidence type="ECO:0000256" key="3">
    <source>
        <dbReference type="ARBA" id="ARBA00022729"/>
    </source>
</evidence>
<accession>A0A834DLN6</accession>
<evidence type="ECO:0000256" key="1">
    <source>
        <dbReference type="ARBA" id="ARBA00006519"/>
    </source>
</evidence>
<comment type="similarity">
    <text evidence="1">Belongs to the alpha-defensin family.</text>
</comment>
<evidence type="ECO:0000256" key="4">
    <source>
        <dbReference type="ARBA" id="ARBA00022940"/>
    </source>
</evidence>
<keyword evidence="3 7" id="KW-0732">Signal</keyword>
<dbReference type="GO" id="GO:0050830">
    <property type="term" value="P:defense response to Gram-positive bacterium"/>
    <property type="evidence" value="ECO:0007669"/>
    <property type="project" value="TreeGrafter"/>
</dbReference>
<evidence type="ECO:0000256" key="7">
    <source>
        <dbReference type="SAM" id="SignalP"/>
    </source>
</evidence>
<proteinExistence type="inferred from homology"/>
<dbReference type="GO" id="GO:0002227">
    <property type="term" value="P:innate immune response in mucosa"/>
    <property type="evidence" value="ECO:0007669"/>
    <property type="project" value="TreeGrafter"/>
</dbReference>
<feature type="chain" id="PRO_5032974041" description="Alpha-defensin N-terminal domain-containing protein" evidence="7">
    <location>
        <begin position="20"/>
        <end position="133"/>
    </location>
</feature>
<feature type="region of interest" description="Disordered" evidence="6">
    <location>
        <begin position="24"/>
        <end position="49"/>
    </location>
</feature>
<comment type="caution">
    <text evidence="9">The sequence shown here is derived from an EMBL/GenBank/DDBJ whole genome shotgun (WGS) entry which is preliminary data.</text>
</comment>
<dbReference type="PANTHER" id="PTHR11876:SF28">
    <property type="entry name" value="ALPHA-DEFENSIN 1"/>
    <property type="match status" value="1"/>
</dbReference>
<sequence length="133" mass="14899">MRTLVLLAALLLLVFQARAQTLDETADQVPAQDQPGEEDQDLLGDEDQDVAGSFTGEERFTRQLTGLGTRQKTEQTNPNTLTKIIAGIGTTLLLRRCHCRQQDLCPYTKLNKVLRHVSWACRPLGRGYKLCCK</sequence>
<dbReference type="GO" id="GO:0031012">
    <property type="term" value="C:extracellular matrix"/>
    <property type="evidence" value="ECO:0007669"/>
    <property type="project" value="TreeGrafter"/>
</dbReference>
<dbReference type="Proteomes" id="UP000664940">
    <property type="component" value="Unassembled WGS sequence"/>
</dbReference>
<evidence type="ECO:0000256" key="6">
    <source>
        <dbReference type="SAM" id="MobiDB-lite"/>
    </source>
</evidence>
<dbReference type="GO" id="GO:0071222">
    <property type="term" value="P:cellular response to lipopolysaccharide"/>
    <property type="evidence" value="ECO:0007669"/>
    <property type="project" value="TreeGrafter"/>
</dbReference>
<feature type="compositionally biased region" description="Acidic residues" evidence="6">
    <location>
        <begin position="35"/>
        <end position="49"/>
    </location>
</feature>
<dbReference type="GO" id="GO:0005615">
    <property type="term" value="C:extracellular space"/>
    <property type="evidence" value="ECO:0007669"/>
    <property type="project" value="InterPro"/>
</dbReference>
<reference evidence="9 10" key="1">
    <citation type="journal article" date="2020" name="Nature">
        <title>Six reference-quality genomes reveal evolution of bat adaptations.</title>
        <authorList>
            <person name="Jebb D."/>
            <person name="Huang Z."/>
            <person name="Pippel M."/>
            <person name="Hughes G.M."/>
            <person name="Lavrichenko K."/>
            <person name="Devanna P."/>
            <person name="Winkler S."/>
            <person name="Jermiin L.S."/>
            <person name="Skirmuntt E.C."/>
            <person name="Katzourakis A."/>
            <person name="Burkitt-Gray L."/>
            <person name="Ray D.A."/>
            <person name="Sullivan K.A.M."/>
            <person name="Roscito J.G."/>
            <person name="Kirilenko B.M."/>
            <person name="Davalos L.M."/>
            <person name="Corthals A.P."/>
            <person name="Power M.L."/>
            <person name="Jones G."/>
            <person name="Ransome R.D."/>
            <person name="Dechmann D.K.N."/>
            <person name="Locatelli A.G."/>
            <person name="Puechmaille S.J."/>
            <person name="Fedrigo O."/>
            <person name="Jarvis E.D."/>
            <person name="Hiller M."/>
            <person name="Vernes S.C."/>
            <person name="Myers E.W."/>
            <person name="Teeling E.C."/>
        </authorList>
    </citation>
    <scope>NUCLEOTIDE SEQUENCE [LARGE SCALE GENOMIC DNA]</scope>
    <source>
        <strain evidence="9">Bat1K_MPI-CBG_1</strain>
    </source>
</reference>
<dbReference type="Pfam" id="PF00879">
    <property type="entry name" value="Defensin_propep"/>
    <property type="match status" value="1"/>
</dbReference>
<keyword evidence="4" id="KW-0211">Defensin</keyword>
<dbReference type="AlphaFoldDB" id="A0A834DLN6"/>
<dbReference type="PANTHER" id="PTHR11876">
    <property type="entry name" value="ALPHA-DEFENSIN 1"/>
    <property type="match status" value="1"/>
</dbReference>
<dbReference type="GO" id="GO:0051673">
    <property type="term" value="P:disruption of plasma membrane integrity in another organism"/>
    <property type="evidence" value="ECO:0007669"/>
    <property type="project" value="TreeGrafter"/>
</dbReference>
<dbReference type="InterPro" id="IPR002366">
    <property type="entry name" value="Alpha-defensin_N"/>
</dbReference>
<dbReference type="GO" id="GO:0019731">
    <property type="term" value="P:antibacterial humoral response"/>
    <property type="evidence" value="ECO:0007669"/>
    <property type="project" value="TreeGrafter"/>
</dbReference>
<evidence type="ECO:0000259" key="8">
    <source>
        <dbReference type="SMART" id="SM01418"/>
    </source>
</evidence>
<feature type="signal peptide" evidence="7">
    <location>
        <begin position="1"/>
        <end position="19"/>
    </location>
</feature>
<evidence type="ECO:0000256" key="2">
    <source>
        <dbReference type="ARBA" id="ARBA00022529"/>
    </source>
</evidence>